<sequence>MDVLPLTDESYQKLFLRGYPTKLLIPVIVDTLTKDSDFNSQKQFLENTISLPLVKQYPLKIEYMQSLMKLIILEASQALVNWCITHKFRLQNKCILELGSGVGLAGLAVSSECEPQTFWFSDCHPSVLGMLLSNVKVNVDREIDSKLSDTLEKDNFFKVSSFGMPNGVEENILYQGRMKNTSVYVMNLPWEDIPNLNISQGISPDIVLAADVVYDSTILESLCSALCHLVHKNCIAVVACTVRNEDTTKEFLEMLEKLHVSVEMEETTKFLEFLNLDEMPVRVYKLSRFNSS</sequence>
<accession>A0AAN9VQW5</accession>
<evidence type="ECO:0000313" key="2">
    <source>
        <dbReference type="Proteomes" id="UP001378592"/>
    </source>
</evidence>
<organism evidence="1 2">
    <name type="scientific">Gryllus longicercus</name>
    <dbReference type="NCBI Taxonomy" id="2509291"/>
    <lineage>
        <taxon>Eukaryota</taxon>
        <taxon>Metazoa</taxon>
        <taxon>Ecdysozoa</taxon>
        <taxon>Arthropoda</taxon>
        <taxon>Hexapoda</taxon>
        <taxon>Insecta</taxon>
        <taxon>Pterygota</taxon>
        <taxon>Neoptera</taxon>
        <taxon>Polyneoptera</taxon>
        <taxon>Orthoptera</taxon>
        <taxon>Ensifera</taxon>
        <taxon>Gryllidea</taxon>
        <taxon>Grylloidea</taxon>
        <taxon>Gryllidae</taxon>
        <taxon>Gryllinae</taxon>
        <taxon>Gryllus</taxon>
    </lineage>
</organism>
<dbReference type="Proteomes" id="UP001378592">
    <property type="component" value="Unassembled WGS sequence"/>
</dbReference>
<dbReference type="PANTHER" id="PTHR14614">
    <property type="entry name" value="HEPATOCELLULAR CARCINOMA-ASSOCIATED ANTIGEN"/>
    <property type="match status" value="1"/>
</dbReference>
<dbReference type="InterPro" id="IPR029063">
    <property type="entry name" value="SAM-dependent_MTases_sf"/>
</dbReference>
<comment type="caution">
    <text evidence="1">The sequence shown here is derived from an EMBL/GenBank/DDBJ whole genome shotgun (WGS) entry which is preliminary data.</text>
</comment>
<reference evidence="1 2" key="1">
    <citation type="submission" date="2024-03" db="EMBL/GenBank/DDBJ databases">
        <title>The genome assembly and annotation of the cricket Gryllus longicercus Weissman &amp; Gray.</title>
        <authorList>
            <person name="Szrajer S."/>
            <person name="Gray D."/>
            <person name="Ylla G."/>
        </authorList>
    </citation>
    <scope>NUCLEOTIDE SEQUENCE [LARGE SCALE GENOMIC DNA]</scope>
    <source>
        <strain evidence="1">DAG 2021-001</strain>
        <tissue evidence="1">Whole body minus gut</tissue>
    </source>
</reference>
<dbReference type="GO" id="GO:0032991">
    <property type="term" value="C:protein-containing complex"/>
    <property type="evidence" value="ECO:0007669"/>
    <property type="project" value="TreeGrafter"/>
</dbReference>
<dbReference type="EMBL" id="JAZDUA010000273">
    <property type="protein sequence ID" value="KAK7862479.1"/>
    <property type="molecule type" value="Genomic_DNA"/>
</dbReference>
<gene>
    <name evidence="1" type="ORF">R5R35_005908</name>
</gene>
<evidence type="ECO:0008006" key="3">
    <source>
        <dbReference type="Google" id="ProtNLM"/>
    </source>
</evidence>
<protein>
    <recommendedName>
        <fullName evidence="3">FAM86 N-terminal domain-containing protein</fullName>
    </recommendedName>
</protein>
<dbReference type="InterPro" id="IPR019410">
    <property type="entry name" value="Methyltransf_16"/>
</dbReference>
<name>A0AAN9VQW5_9ORTH</name>
<dbReference type="AlphaFoldDB" id="A0AAN9VQW5"/>
<evidence type="ECO:0000313" key="1">
    <source>
        <dbReference type="EMBL" id="KAK7862479.1"/>
    </source>
</evidence>
<keyword evidence="2" id="KW-1185">Reference proteome</keyword>
<proteinExistence type="predicted"/>
<dbReference type="SUPFAM" id="SSF53335">
    <property type="entry name" value="S-adenosyl-L-methionine-dependent methyltransferases"/>
    <property type="match status" value="1"/>
</dbReference>
<dbReference type="Gene3D" id="3.40.50.150">
    <property type="entry name" value="Vaccinia Virus protein VP39"/>
    <property type="match status" value="1"/>
</dbReference>
<dbReference type="Pfam" id="PF10294">
    <property type="entry name" value="Methyltransf_16"/>
    <property type="match status" value="2"/>
</dbReference>
<dbReference type="PANTHER" id="PTHR14614:SF130">
    <property type="entry name" value="PROTEIN-LYSINE N-METHYLTRANSFERASE EEF2KMT"/>
    <property type="match status" value="1"/>
</dbReference>